<sequence length="49" mass="5464">MCGGLYCEVVVPSGIGSGSSNKKECVIQDGKSYKRTEVVRRRERLNGWM</sequence>
<dbReference type="HOGENOM" id="CLU_3143903_0_0_1"/>
<protein>
    <submittedName>
        <fullName evidence="1">Uncharacterized protein</fullName>
    </submittedName>
</protein>
<gene>
    <name evidence="1" type="ORF">SS1G_04642</name>
</gene>
<dbReference type="InParanoid" id="A7EH50"/>
<accession>A7EH50</accession>
<dbReference type="KEGG" id="ssl:SS1G_04642"/>
<evidence type="ECO:0000313" key="1">
    <source>
        <dbReference type="EMBL" id="EDO02166.1"/>
    </source>
</evidence>
<dbReference type="Proteomes" id="UP000001312">
    <property type="component" value="Unassembled WGS sequence"/>
</dbReference>
<name>A7EH50_SCLS1</name>
<keyword evidence="2" id="KW-1185">Reference proteome</keyword>
<reference evidence="2" key="1">
    <citation type="journal article" date="2011" name="PLoS Genet.">
        <title>Genomic analysis of the necrotrophic fungal pathogens Sclerotinia sclerotiorum and Botrytis cinerea.</title>
        <authorList>
            <person name="Amselem J."/>
            <person name="Cuomo C.A."/>
            <person name="van Kan J.A."/>
            <person name="Viaud M."/>
            <person name="Benito E.P."/>
            <person name="Couloux A."/>
            <person name="Coutinho P.M."/>
            <person name="de Vries R.P."/>
            <person name="Dyer P.S."/>
            <person name="Fillinger S."/>
            <person name="Fournier E."/>
            <person name="Gout L."/>
            <person name="Hahn M."/>
            <person name="Kohn L."/>
            <person name="Lapalu N."/>
            <person name="Plummer K.M."/>
            <person name="Pradier J.M."/>
            <person name="Quevillon E."/>
            <person name="Sharon A."/>
            <person name="Simon A."/>
            <person name="ten Have A."/>
            <person name="Tudzynski B."/>
            <person name="Tudzynski P."/>
            <person name="Wincker P."/>
            <person name="Andrew M."/>
            <person name="Anthouard V."/>
            <person name="Beever R.E."/>
            <person name="Beffa R."/>
            <person name="Benoit I."/>
            <person name="Bouzid O."/>
            <person name="Brault B."/>
            <person name="Chen Z."/>
            <person name="Choquer M."/>
            <person name="Collemare J."/>
            <person name="Cotton P."/>
            <person name="Danchin E.G."/>
            <person name="Da Silva C."/>
            <person name="Gautier A."/>
            <person name="Giraud C."/>
            <person name="Giraud T."/>
            <person name="Gonzalez C."/>
            <person name="Grossetete S."/>
            <person name="Guldener U."/>
            <person name="Henrissat B."/>
            <person name="Howlett B.J."/>
            <person name="Kodira C."/>
            <person name="Kretschmer M."/>
            <person name="Lappartient A."/>
            <person name="Leroch M."/>
            <person name="Levis C."/>
            <person name="Mauceli E."/>
            <person name="Neuveglise C."/>
            <person name="Oeser B."/>
            <person name="Pearson M."/>
            <person name="Poulain J."/>
            <person name="Poussereau N."/>
            <person name="Quesneville H."/>
            <person name="Rascle C."/>
            <person name="Schumacher J."/>
            <person name="Segurens B."/>
            <person name="Sexton A."/>
            <person name="Silva E."/>
            <person name="Sirven C."/>
            <person name="Soanes D.M."/>
            <person name="Talbot N.J."/>
            <person name="Templeton M."/>
            <person name="Yandava C."/>
            <person name="Yarden O."/>
            <person name="Zeng Q."/>
            <person name="Rollins J.A."/>
            <person name="Lebrun M.H."/>
            <person name="Dickman M."/>
        </authorList>
    </citation>
    <scope>NUCLEOTIDE SEQUENCE [LARGE SCALE GENOMIC DNA]</scope>
    <source>
        <strain evidence="2">ATCC 18683 / 1980 / Ss-1</strain>
    </source>
</reference>
<dbReference type="RefSeq" id="XP_001594834.1">
    <property type="nucleotide sequence ID" value="XM_001594784.1"/>
</dbReference>
<proteinExistence type="predicted"/>
<dbReference type="GeneID" id="5490648"/>
<organism evidence="1 2">
    <name type="scientific">Sclerotinia sclerotiorum (strain ATCC 18683 / 1980 / Ss-1)</name>
    <name type="common">White mold</name>
    <name type="synonym">Whetzelinia sclerotiorum</name>
    <dbReference type="NCBI Taxonomy" id="665079"/>
    <lineage>
        <taxon>Eukaryota</taxon>
        <taxon>Fungi</taxon>
        <taxon>Dikarya</taxon>
        <taxon>Ascomycota</taxon>
        <taxon>Pezizomycotina</taxon>
        <taxon>Leotiomycetes</taxon>
        <taxon>Helotiales</taxon>
        <taxon>Sclerotiniaceae</taxon>
        <taxon>Sclerotinia</taxon>
    </lineage>
</organism>
<dbReference type="EMBL" id="CH476625">
    <property type="protein sequence ID" value="EDO02166.1"/>
    <property type="molecule type" value="Genomic_DNA"/>
</dbReference>
<dbReference type="AlphaFoldDB" id="A7EH50"/>
<evidence type="ECO:0000313" key="2">
    <source>
        <dbReference type="Proteomes" id="UP000001312"/>
    </source>
</evidence>